<dbReference type="OMA" id="PGLEWQM"/>
<dbReference type="Gene3D" id="3.90.79.10">
    <property type="entry name" value="Nucleoside Triphosphate Pyrophosphohydrolase"/>
    <property type="match status" value="1"/>
</dbReference>
<dbReference type="GeneID" id="14865718"/>
<dbReference type="InterPro" id="IPR022927">
    <property type="entry name" value="RppH"/>
</dbReference>
<gene>
    <name evidence="3" type="ORF">DFA_11822</name>
</gene>
<evidence type="ECO:0000259" key="2">
    <source>
        <dbReference type="PROSITE" id="PS51462"/>
    </source>
</evidence>
<dbReference type="InterPro" id="IPR015797">
    <property type="entry name" value="NUDIX_hydrolase-like_dom_sf"/>
</dbReference>
<dbReference type="Proteomes" id="UP000007797">
    <property type="component" value="Unassembled WGS sequence"/>
</dbReference>
<dbReference type="KEGG" id="dfa:DFA_11822"/>
<dbReference type="FunFam" id="3.90.79.10:FF:000113">
    <property type="entry name" value="NUDIX hydrolase family protein"/>
    <property type="match status" value="1"/>
</dbReference>
<feature type="domain" description="Nudix hydrolase" evidence="2">
    <location>
        <begin position="6"/>
        <end position="161"/>
    </location>
</feature>
<keyword evidence="1 3" id="KW-0378">Hydrolase</keyword>
<dbReference type="GO" id="GO:0016462">
    <property type="term" value="F:pyrophosphatase activity"/>
    <property type="evidence" value="ECO:0007669"/>
    <property type="project" value="UniProtKB-ARBA"/>
</dbReference>
<name>F4QEB2_CACFS</name>
<dbReference type="Pfam" id="PF00293">
    <property type="entry name" value="NUDIX"/>
    <property type="match status" value="1"/>
</dbReference>
<dbReference type="EMBL" id="GL883029">
    <property type="protein sequence ID" value="EGG14059.1"/>
    <property type="molecule type" value="Genomic_DNA"/>
</dbReference>
<dbReference type="InterPro" id="IPR000086">
    <property type="entry name" value="NUDIX_hydrolase_dom"/>
</dbReference>
<proteinExistence type="predicted"/>
<evidence type="ECO:0000256" key="1">
    <source>
        <dbReference type="ARBA" id="ARBA00022801"/>
    </source>
</evidence>
<organism evidence="3 4">
    <name type="scientific">Cavenderia fasciculata</name>
    <name type="common">Slime mold</name>
    <name type="synonym">Dictyostelium fasciculatum</name>
    <dbReference type="NCBI Taxonomy" id="261658"/>
    <lineage>
        <taxon>Eukaryota</taxon>
        <taxon>Amoebozoa</taxon>
        <taxon>Evosea</taxon>
        <taxon>Eumycetozoa</taxon>
        <taxon>Dictyostelia</taxon>
        <taxon>Acytosteliales</taxon>
        <taxon>Cavenderiaceae</taxon>
        <taxon>Cavenderia</taxon>
    </lineage>
</organism>
<dbReference type="RefSeq" id="XP_004350767.1">
    <property type="nucleotide sequence ID" value="XM_004350716.1"/>
</dbReference>
<evidence type="ECO:0000313" key="4">
    <source>
        <dbReference type="Proteomes" id="UP000007797"/>
    </source>
</evidence>
<dbReference type="OrthoDB" id="276276at2759"/>
<dbReference type="PROSITE" id="PS51462">
    <property type="entry name" value="NUDIX"/>
    <property type="match status" value="1"/>
</dbReference>
<dbReference type="AlphaFoldDB" id="F4QEB2"/>
<reference evidence="4" key="1">
    <citation type="journal article" date="2011" name="Genome Res.">
        <title>Phylogeny-wide analysis of social amoeba genomes highlights ancient origins for complex intercellular communication.</title>
        <authorList>
            <person name="Heidel A.J."/>
            <person name="Lawal H.M."/>
            <person name="Felder M."/>
            <person name="Schilde C."/>
            <person name="Helps N.R."/>
            <person name="Tunggal B."/>
            <person name="Rivero F."/>
            <person name="John U."/>
            <person name="Schleicher M."/>
            <person name="Eichinger L."/>
            <person name="Platzer M."/>
            <person name="Noegel A.A."/>
            <person name="Schaap P."/>
            <person name="Gloeckner G."/>
        </authorList>
    </citation>
    <scope>NUCLEOTIDE SEQUENCE [LARGE SCALE GENOMIC DNA]</scope>
    <source>
        <strain evidence="4">SH3</strain>
    </source>
</reference>
<dbReference type="PANTHER" id="PTHR43736:SF1">
    <property type="entry name" value="DIHYDRONEOPTERIN TRIPHOSPHATE DIPHOSPHATASE"/>
    <property type="match status" value="1"/>
</dbReference>
<dbReference type="CDD" id="cd03671">
    <property type="entry name" value="NUDIX_Ap4A_hydrolase_plant_like"/>
    <property type="match status" value="1"/>
</dbReference>
<dbReference type="SUPFAM" id="SSF55811">
    <property type="entry name" value="Nudix"/>
    <property type="match status" value="1"/>
</dbReference>
<accession>F4QEB2</accession>
<sequence length="203" mass="23231">MNEPLKLRSCVGALIFNEDGQVLLGKRSSVKKTSVGRWQLPQGGVEVEKNEDYYAAVVREIKEEVGLSINSNCLRYVSKVNHPITYTYAPDDPENTKRKFSGQTIHWYLFYMPADKIASVDLTYEAEPEFQEVKWYDFKKFVTDADMGVPFKSEMYKQLFLETFPIIDHYLIDVKATIIQSGGKIGNTSTVDNNNNNNHKIDT</sequence>
<dbReference type="PANTHER" id="PTHR43736">
    <property type="entry name" value="ADP-RIBOSE PYROPHOSPHATASE"/>
    <property type="match status" value="1"/>
</dbReference>
<keyword evidence="4" id="KW-1185">Reference proteome</keyword>
<protein>
    <submittedName>
        <fullName evidence="3">NUDIX hydrolase family protein</fullName>
    </submittedName>
</protein>
<evidence type="ECO:0000313" key="3">
    <source>
        <dbReference type="EMBL" id="EGG14059.1"/>
    </source>
</evidence>